<evidence type="ECO:0000313" key="4">
    <source>
        <dbReference type="EMBL" id="WOO86000.1"/>
    </source>
</evidence>
<accession>A0AAF0YFP7</accession>
<dbReference type="PROSITE" id="PS50048">
    <property type="entry name" value="ZN2_CY6_FUNGAL_2"/>
    <property type="match status" value="1"/>
</dbReference>
<dbReference type="GO" id="GO:0000976">
    <property type="term" value="F:transcription cis-regulatory region binding"/>
    <property type="evidence" value="ECO:0007669"/>
    <property type="project" value="TreeGrafter"/>
</dbReference>
<feature type="region of interest" description="Disordered" evidence="2">
    <location>
        <begin position="1"/>
        <end position="23"/>
    </location>
</feature>
<dbReference type="GO" id="GO:0045944">
    <property type="term" value="P:positive regulation of transcription by RNA polymerase II"/>
    <property type="evidence" value="ECO:0007669"/>
    <property type="project" value="TreeGrafter"/>
</dbReference>
<dbReference type="Proteomes" id="UP000827549">
    <property type="component" value="Chromosome 7"/>
</dbReference>
<evidence type="ECO:0000256" key="2">
    <source>
        <dbReference type="SAM" id="MobiDB-lite"/>
    </source>
</evidence>
<dbReference type="GO" id="GO:0000981">
    <property type="term" value="F:DNA-binding transcription factor activity, RNA polymerase II-specific"/>
    <property type="evidence" value="ECO:0007669"/>
    <property type="project" value="InterPro"/>
</dbReference>
<dbReference type="InterPro" id="IPR001138">
    <property type="entry name" value="Zn2Cys6_DnaBD"/>
</dbReference>
<dbReference type="PANTHER" id="PTHR37534:SF39">
    <property type="entry name" value="TRANSCRIPTION FACTOR DOMAIN-CONTAINING PROTEIN"/>
    <property type="match status" value="1"/>
</dbReference>
<reference evidence="4" key="1">
    <citation type="submission" date="2023-10" db="EMBL/GenBank/DDBJ databases">
        <authorList>
            <person name="Noh H."/>
        </authorList>
    </citation>
    <scope>NUCLEOTIDE SEQUENCE</scope>
    <source>
        <strain evidence="4">DUCC4014</strain>
    </source>
</reference>
<feature type="domain" description="Zn(2)-C6 fungal-type" evidence="3">
    <location>
        <begin position="25"/>
        <end position="62"/>
    </location>
</feature>
<keyword evidence="5" id="KW-1185">Reference proteome</keyword>
<sequence length="595" mass="66409">MSTVVSEPTPAPTRKRRKHTRKATGCRECRRQHVRCAEGVLLPSGRRATCKRCWQLDQPCFYPTNGRVRKGELALETWEEAEGVDEWVGADDESQGIATPAVGSALATITDANARKRKTSAAASLPTPTSSVSEGIIELPLPDAVRSQALTLSSGTSSPRDIATAVRSPWLSTDLWRSVLTPSPAKPLSTFTLAALHTSPLDRQVMSYFETQGCNEIVAVSTYQHNWIFKQLFPRLFGIFIEVPGATARSVDLGIRDWLRNSLLHLAYVHRGNVEMDEPKSWYWRSEAGKYRQLASYSLLKAKINCEADEWKTEEYLIGFFVRCMADMLSSGRLELDSENTFELPPERTSSIYPTLHNLLTFYSIAKFSCTPLPRDSSDVPGPVLTFREAGSEWAERFIGASHSIITIGAQAATLIARRKILLVRGEDKAPAGHILRAEIEQLFNSLGDARDWDEGSVDFGRSGRVQRGSEVLRQGIRTMLLCEGLNVDLRDVRLVVCREKAIELVADCDPSSTPGFQIALTIMAVYCLDLATRDRIRELIKVMLCMSFGPNYRGTDEMLALCWEIVDKSPTRSYKDGIAPWREAMNALGRNLWL</sequence>
<dbReference type="GO" id="GO:0008270">
    <property type="term" value="F:zinc ion binding"/>
    <property type="evidence" value="ECO:0007669"/>
    <property type="project" value="InterPro"/>
</dbReference>
<evidence type="ECO:0000259" key="3">
    <source>
        <dbReference type="PROSITE" id="PS50048"/>
    </source>
</evidence>
<dbReference type="SUPFAM" id="SSF57701">
    <property type="entry name" value="Zn2/Cys6 DNA-binding domain"/>
    <property type="match status" value="1"/>
</dbReference>
<keyword evidence="1" id="KW-0539">Nucleus</keyword>
<dbReference type="RefSeq" id="XP_062632026.1">
    <property type="nucleotide sequence ID" value="XM_062776042.1"/>
</dbReference>
<dbReference type="GO" id="GO:0005634">
    <property type="term" value="C:nucleus"/>
    <property type="evidence" value="ECO:0007669"/>
    <property type="project" value="TreeGrafter"/>
</dbReference>
<dbReference type="EMBL" id="CP086720">
    <property type="protein sequence ID" value="WOO86000.1"/>
    <property type="molecule type" value="Genomic_DNA"/>
</dbReference>
<gene>
    <name evidence="4" type="ORF">LOC62_07G009488</name>
</gene>
<proteinExistence type="predicted"/>
<protein>
    <recommendedName>
        <fullName evidence="3">Zn(2)-C6 fungal-type domain-containing protein</fullName>
    </recommendedName>
</protein>
<organism evidence="4 5">
    <name type="scientific">Vanrija pseudolonga</name>
    <dbReference type="NCBI Taxonomy" id="143232"/>
    <lineage>
        <taxon>Eukaryota</taxon>
        <taxon>Fungi</taxon>
        <taxon>Dikarya</taxon>
        <taxon>Basidiomycota</taxon>
        <taxon>Agaricomycotina</taxon>
        <taxon>Tremellomycetes</taxon>
        <taxon>Trichosporonales</taxon>
        <taxon>Trichosporonaceae</taxon>
        <taxon>Vanrija</taxon>
    </lineage>
</organism>
<dbReference type="PANTHER" id="PTHR37534">
    <property type="entry name" value="TRANSCRIPTIONAL ACTIVATOR PROTEIN UGA3"/>
    <property type="match status" value="1"/>
</dbReference>
<feature type="compositionally biased region" description="Basic residues" evidence="2">
    <location>
        <begin position="13"/>
        <end position="23"/>
    </location>
</feature>
<evidence type="ECO:0000313" key="5">
    <source>
        <dbReference type="Proteomes" id="UP000827549"/>
    </source>
</evidence>
<dbReference type="GeneID" id="87812649"/>
<dbReference type="AlphaFoldDB" id="A0AAF0YFP7"/>
<name>A0AAF0YFP7_9TREE</name>
<dbReference type="CDD" id="cd00067">
    <property type="entry name" value="GAL4"/>
    <property type="match status" value="1"/>
</dbReference>
<dbReference type="InterPro" id="IPR036864">
    <property type="entry name" value="Zn2-C6_fun-type_DNA-bd_sf"/>
</dbReference>
<evidence type="ECO:0000256" key="1">
    <source>
        <dbReference type="ARBA" id="ARBA00023242"/>
    </source>
</evidence>